<gene>
    <name evidence="2" type="ORF">ACFPOC_16465</name>
</gene>
<comment type="caution">
    <text evidence="2">The sequence shown here is derived from an EMBL/GenBank/DDBJ whole genome shotgun (WGS) entry which is preliminary data.</text>
</comment>
<organism evidence="2 3">
    <name type="scientific">Rubellimicrobium aerolatum</name>
    <dbReference type="NCBI Taxonomy" id="490979"/>
    <lineage>
        <taxon>Bacteria</taxon>
        <taxon>Pseudomonadati</taxon>
        <taxon>Pseudomonadota</taxon>
        <taxon>Alphaproteobacteria</taxon>
        <taxon>Rhodobacterales</taxon>
        <taxon>Roseobacteraceae</taxon>
        <taxon>Rubellimicrobium</taxon>
    </lineage>
</organism>
<name>A0ABW0SGC5_9RHOB</name>
<reference evidence="3" key="1">
    <citation type="journal article" date="2019" name="Int. J. Syst. Evol. Microbiol.">
        <title>The Global Catalogue of Microorganisms (GCM) 10K type strain sequencing project: providing services to taxonomists for standard genome sequencing and annotation.</title>
        <authorList>
            <consortium name="The Broad Institute Genomics Platform"/>
            <consortium name="The Broad Institute Genome Sequencing Center for Infectious Disease"/>
            <person name="Wu L."/>
            <person name="Ma J."/>
        </authorList>
    </citation>
    <scope>NUCLEOTIDE SEQUENCE [LARGE SCALE GENOMIC DNA]</scope>
    <source>
        <strain evidence="3">KACC 11588</strain>
    </source>
</reference>
<sequence>MTQRIAIRLGDAAPESVVAGGPAGAVAARMPDILLAAEPGWLRPGGPFPARGLLLRLRAGEEDDATLRAACGTLALGGALDIEALLPVEAEPGPALEALALRLARAGLFPRHVVALPEGFLKGRQPAAARPEGPGPEDCAAAAQAAFPEARIGLALLADAAEPNRPGAGEVGHYVTHGSSAIAHAADDASVLESLEALPQVFADARAIAGGRGLRLGLVSIGMRSNPYGAGLRPNPQGVRRTMTDRDPRQDGLMAAAYAVAACAAAARAGAEAVALAAPDGPFGLLDRDGRARPILQAVAALNAAAERVVHVDPVPGLHGLSWEEGAILANATLDPATVPAPFPTGAILGPATIEAARDPAWLSGAAGPLPDRVTLGPCEVLLAGSAAGGA</sequence>
<evidence type="ECO:0000313" key="3">
    <source>
        <dbReference type="Proteomes" id="UP001596056"/>
    </source>
</evidence>
<proteinExistence type="predicted"/>
<evidence type="ECO:0000313" key="2">
    <source>
        <dbReference type="EMBL" id="MFC5568006.1"/>
    </source>
</evidence>
<feature type="domain" description="D-apionate lactonase TIM barrel" evidence="1">
    <location>
        <begin position="56"/>
        <end position="306"/>
    </location>
</feature>
<dbReference type="RefSeq" id="WP_209842900.1">
    <property type="nucleotide sequence ID" value="NZ_JAGGJP010000020.1"/>
</dbReference>
<dbReference type="Pfam" id="PF25838">
    <property type="entry name" value="Apionate_lact_M"/>
    <property type="match status" value="1"/>
</dbReference>
<accession>A0ABW0SGC5</accession>
<dbReference type="EMBL" id="JBHSNA010000023">
    <property type="protein sequence ID" value="MFC5568006.1"/>
    <property type="molecule type" value="Genomic_DNA"/>
</dbReference>
<dbReference type="InterPro" id="IPR058787">
    <property type="entry name" value="ApnL_M"/>
</dbReference>
<protein>
    <recommendedName>
        <fullName evidence="1">D-apionate lactonase TIM barrel domain-containing protein</fullName>
    </recommendedName>
</protein>
<keyword evidence="3" id="KW-1185">Reference proteome</keyword>
<evidence type="ECO:0000259" key="1">
    <source>
        <dbReference type="Pfam" id="PF25838"/>
    </source>
</evidence>
<dbReference type="Proteomes" id="UP001596056">
    <property type="component" value="Unassembled WGS sequence"/>
</dbReference>